<sequence>MLSSLADVISEEVRQVVQGAQLNAQPELPLQQQPRISYADALLRRVPGRVDVAAATPMQHPRRGTLERRSRSHGSSTASTTPQSSGHLARQSRSPWRALEVVNLSSEFVEQTLAAVAVRVPPQWLAPTARSYESLTEMFRPTPPRVSEGALLGKRRRSQLIYVPTPGIRPQLGFVYTSRRRRIAPSDNLHR</sequence>
<reference evidence="2" key="2">
    <citation type="submission" date="2021-09" db="EMBL/GenBank/DDBJ databases">
        <authorList>
            <person name="Jia N."/>
            <person name="Wang J."/>
            <person name="Shi W."/>
            <person name="Du L."/>
            <person name="Sun Y."/>
            <person name="Zhan W."/>
            <person name="Jiang J."/>
            <person name="Wang Q."/>
            <person name="Zhang B."/>
            <person name="Ji P."/>
            <person name="Sakyi L.B."/>
            <person name="Cui X."/>
            <person name="Yuan T."/>
            <person name="Jiang B."/>
            <person name="Yang W."/>
            <person name="Lam T.T.-Y."/>
            <person name="Chang Q."/>
            <person name="Ding S."/>
            <person name="Wang X."/>
            <person name="Zhu J."/>
            <person name="Ruan X."/>
            <person name="Zhao L."/>
            <person name="Wei J."/>
            <person name="Que T."/>
            <person name="Du C."/>
            <person name="Cheng J."/>
            <person name="Dai P."/>
            <person name="Han X."/>
            <person name="Huang E."/>
            <person name="Gao Y."/>
            <person name="Liu J."/>
            <person name="Shao H."/>
            <person name="Ye R."/>
            <person name="Li L."/>
            <person name="Wei W."/>
            <person name="Wang X."/>
            <person name="Wang C."/>
            <person name="Huo Q."/>
            <person name="Li W."/>
            <person name="Guo W."/>
            <person name="Chen H."/>
            <person name="Chen S."/>
            <person name="Zhou L."/>
            <person name="Zhou L."/>
            <person name="Ni X."/>
            <person name="Tian J."/>
            <person name="Zhou Y."/>
            <person name="Sheng Y."/>
            <person name="Liu T."/>
            <person name="Pan Y."/>
            <person name="Xia L."/>
            <person name="Li J."/>
            <person name="Zhao F."/>
            <person name="Cao W."/>
        </authorList>
    </citation>
    <scope>NUCLEOTIDE SEQUENCE</scope>
    <source>
        <strain evidence="2">Rsan-2018</strain>
        <tissue evidence="2">Larvae</tissue>
    </source>
</reference>
<dbReference type="Proteomes" id="UP000821837">
    <property type="component" value="Chromosome 3"/>
</dbReference>
<proteinExistence type="predicted"/>
<feature type="compositionally biased region" description="Polar residues" evidence="1">
    <location>
        <begin position="73"/>
        <end position="92"/>
    </location>
</feature>
<organism evidence="2 3">
    <name type="scientific">Rhipicephalus sanguineus</name>
    <name type="common">Brown dog tick</name>
    <name type="synonym">Ixodes sanguineus</name>
    <dbReference type="NCBI Taxonomy" id="34632"/>
    <lineage>
        <taxon>Eukaryota</taxon>
        <taxon>Metazoa</taxon>
        <taxon>Ecdysozoa</taxon>
        <taxon>Arthropoda</taxon>
        <taxon>Chelicerata</taxon>
        <taxon>Arachnida</taxon>
        <taxon>Acari</taxon>
        <taxon>Parasitiformes</taxon>
        <taxon>Ixodida</taxon>
        <taxon>Ixodoidea</taxon>
        <taxon>Ixodidae</taxon>
        <taxon>Rhipicephalinae</taxon>
        <taxon>Rhipicephalus</taxon>
        <taxon>Rhipicephalus</taxon>
    </lineage>
</organism>
<gene>
    <name evidence="2" type="ORF">HPB52_010559</name>
</gene>
<accession>A0A9D4SYR7</accession>
<dbReference type="AlphaFoldDB" id="A0A9D4SYR7"/>
<dbReference type="EMBL" id="JABSTV010001249">
    <property type="protein sequence ID" value="KAH7961574.1"/>
    <property type="molecule type" value="Genomic_DNA"/>
</dbReference>
<name>A0A9D4SYR7_RHISA</name>
<reference evidence="2" key="1">
    <citation type="journal article" date="2020" name="Cell">
        <title>Large-Scale Comparative Analyses of Tick Genomes Elucidate Their Genetic Diversity and Vector Capacities.</title>
        <authorList>
            <consortium name="Tick Genome and Microbiome Consortium (TIGMIC)"/>
            <person name="Jia N."/>
            <person name="Wang J."/>
            <person name="Shi W."/>
            <person name="Du L."/>
            <person name="Sun Y."/>
            <person name="Zhan W."/>
            <person name="Jiang J.F."/>
            <person name="Wang Q."/>
            <person name="Zhang B."/>
            <person name="Ji P."/>
            <person name="Bell-Sakyi L."/>
            <person name="Cui X.M."/>
            <person name="Yuan T.T."/>
            <person name="Jiang B.G."/>
            <person name="Yang W.F."/>
            <person name="Lam T.T."/>
            <person name="Chang Q.C."/>
            <person name="Ding S.J."/>
            <person name="Wang X.J."/>
            <person name="Zhu J.G."/>
            <person name="Ruan X.D."/>
            <person name="Zhao L."/>
            <person name="Wei J.T."/>
            <person name="Ye R.Z."/>
            <person name="Que T.C."/>
            <person name="Du C.H."/>
            <person name="Zhou Y.H."/>
            <person name="Cheng J.X."/>
            <person name="Dai P.F."/>
            <person name="Guo W.B."/>
            <person name="Han X.H."/>
            <person name="Huang E.J."/>
            <person name="Li L.F."/>
            <person name="Wei W."/>
            <person name="Gao Y.C."/>
            <person name="Liu J.Z."/>
            <person name="Shao H.Z."/>
            <person name="Wang X."/>
            <person name="Wang C.C."/>
            <person name="Yang T.C."/>
            <person name="Huo Q.B."/>
            <person name="Li W."/>
            <person name="Chen H.Y."/>
            <person name="Chen S.E."/>
            <person name="Zhou L.G."/>
            <person name="Ni X.B."/>
            <person name="Tian J.H."/>
            <person name="Sheng Y."/>
            <person name="Liu T."/>
            <person name="Pan Y.S."/>
            <person name="Xia L.Y."/>
            <person name="Li J."/>
            <person name="Zhao F."/>
            <person name="Cao W.C."/>
        </authorList>
    </citation>
    <scope>NUCLEOTIDE SEQUENCE</scope>
    <source>
        <strain evidence="2">Rsan-2018</strain>
    </source>
</reference>
<evidence type="ECO:0000313" key="2">
    <source>
        <dbReference type="EMBL" id="KAH7961574.1"/>
    </source>
</evidence>
<feature type="region of interest" description="Disordered" evidence="1">
    <location>
        <begin position="52"/>
        <end position="92"/>
    </location>
</feature>
<keyword evidence="3" id="KW-1185">Reference proteome</keyword>
<protein>
    <submittedName>
        <fullName evidence="2">Uncharacterized protein</fullName>
    </submittedName>
</protein>
<evidence type="ECO:0000256" key="1">
    <source>
        <dbReference type="SAM" id="MobiDB-lite"/>
    </source>
</evidence>
<evidence type="ECO:0000313" key="3">
    <source>
        <dbReference type="Proteomes" id="UP000821837"/>
    </source>
</evidence>
<comment type="caution">
    <text evidence="2">The sequence shown here is derived from an EMBL/GenBank/DDBJ whole genome shotgun (WGS) entry which is preliminary data.</text>
</comment>